<evidence type="ECO:0000256" key="1">
    <source>
        <dbReference type="SAM" id="MobiDB-lite"/>
    </source>
</evidence>
<comment type="caution">
    <text evidence="3">The sequence shown here is derived from an EMBL/GenBank/DDBJ whole genome shotgun (WGS) entry which is preliminary data.</text>
</comment>
<dbReference type="OrthoDB" id="19261at2759"/>
<dbReference type="AlphaFoldDB" id="A0A0M0J5U5"/>
<dbReference type="InterPro" id="IPR000008">
    <property type="entry name" value="C2_dom"/>
</dbReference>
<dbReference type="Gene3D" id="1.20.5.110">
    <property type="match status" value="1"/>
</dbReference>
<dbReference type="SUPFAM" id="SSF49562">
    <property type="entry name" value="C2 domain (Calcium/lipid-binding domain, CaLB)"/>
    <property type="match status" value="1"/>
</dbReference>
<gene>
    <name evidence="3" type="ORF">Ctob_000530</name>
</gene>
<feature type="compositionally biased region" description="Low complexity" evidence="1">
    <location>
        <begin position="409"/>
        <end position="424"/>
    </location>
</feature>
<accession>A0A0M0J5U5</accession>
<feature type="region of interest" description="Disordered" evidence="1">
    <location>
        <begin position="272"/>
        <end position="292"/>
    </location>
</feature>
<protein>
    <recommendedName>
        <fullName evidence="2">C2 domain-containing protein</fullName>
    </recommendedName>
</protein>
<proteinExistence type="predicted"/>
<evidence type="ECO:0000313" key="3">
    <source>
        <dbReference type="EMBL" id="KOO21588.1"/>
    </source>
</evidence>
<reference evidence="4" key="1">
    <citation type="journal article" date="2015" name="PLoS Genet.">
        <title>Genome Sequence and Transcriptome Analyses of Chrysochromulina tobin: Metabolic Tools for Enhanced Algal Fitness in the Prominent Order Prymnesiales (Haptophyceae).</title>
        <authorList>
            <person name="Hovde B.T."/>
            <person name="Deodato C.R."/>
            <person name="Hunsperger H.M."/>
            <person name="Ryken S.A."/>
            <person name="Yost W."/>
            <person name="Jha R.K."/>
            <person name="Patterson J."/>
            <person name="Monnat R.J. Jr."/>
            <person name="Barlow S.B."/>
            <person name="Starkenburg S.R."/>
            <person name="Cattolico R.A."/>
        </authorList>
    </citation>
    <scope>NUCLEOTIDE SEQUENCE</scope>
    <source>
        <strain evidence="4">CCMP291</strain>
    </source>
</reference>
<sequence length="446" mass="48473">MPPQVMATLHLDGQARKLDLSYRHGISLTRSRVSKSFSAITAAAALDLTEEDPLAAYERERLSHKERAAERELREEELQQVLAFLGGMEIGGDGVYTQKSARRGTGGEGTGSGAGGEVLELVMSARRSYLLLFSDPRDRDLLILTMRAYLREWPPKGPRGSELATARPPPLQLSVELHSGSGLMASDFDGKSDPYVAFHYGGREVAVRSWLAEEASEASVGAETLRLVVFDEDTGTMMEGFSKGDDVIGEASVALQPVLQVRAFSYKCTSGKATKSSRSQKDRSGASSDPYGNAIEYMEEAVEDAHKRILRTAVETRDTGAATLLDLEKQRHQMERIEASQAELARNMSEANSVLKDMSSFMGWRGWVSRSKRRLKLETMSHLSSPSCTLSSFVSMSDEDEGGDRRSARGGANAGASAAGSSSSAKDDAVVENVSVLMDEMLQQAR</sequence>
<dbReference type="SUPFAM" id="SSF58038">
    <property type="entry name" value="SNARE fusion complex"/>
    <property type="match status" value="1"/>
</dbReference>
<name>A0A0M0J5U5_9EUKA</name>
<feature type="region of interest" description="Disordered" evidence="1">
    <location>
        <begin position="385"/>
        <end position="428"/>
    </location>
</feature>
<dbReference type="Proteomes" id="UP000037460">
    <property type="component" value="Unassembled WGS sequence"/>
</dbReference>
<keyword evidence="4" id="KW-1185">Reference proteome</keyword>
<evidence type="ECO:0000259" key="2">
    <source>
        <dbReference type="Pfam" id="PF00168"/>
    </source>
</evidence>
<feature type="compositionally biased region" description="Low complexity" evidence="1">
    <location>
        <begin position="385"/>
        <end position="395"/>
    </location>
</feature>
<dbReference type="EMBL" id="JWZX01003350">
    <property type="protein sequence ID" value="KOO21588.1"/>
    <property type="molecule type" value="Genomic_DNA"/>
</dbReference>
<feature type="domain" description="C2" evidence="2">
    <location>
        <begin position="172"/>
        <end position="258"/>
    </location>
</feature>
<organism evidence="3 4">
    <name type="scientific">Chrysochromulina tobinii</name>
    <dbReference type="NCBI Taxonomy" id="1460289"/>
    <lineage>
        <taxon>Eukaryota</taxon>
        <taxon>Haptista</taxon>
        <taxon>Haptophyta</taxon>
        <taxon>Prymnesiophyceae</taxon>
        <taxon>Prymnesiales</taxon>
        <taxon>Chrysochromulinaceae</taxon>
        <taxon>Chrysochromulina</taxon>
    </lineage>
</organism>
<dbReference type="Pfam" id="PF00168">
    <property type="entry name" value="C2"/>
    <property type="match status" value="1"/>
</dbReference>
<evidence type="ECO:0000313" key="4">
    <source>
        <dbReference type="Proteomes" id="UP000037460"/>
    </source>
</evidence>
<dbReference type="Gene3D" id="2.60.40.150">
    <property type="entry name" value="C2 domain"/>
    <property type="match status" value="1"/>
</dbReference>
<dbReference type="InterPro" id="IPR035892">
    <property type="entry name" value="C2_domain_sf"/>
</dbReference>